<accession>A0A254PQB9</accession>
<dbReference type="EMBL" id="NGUP01000007">
    <property type="protein sequence ID" value="OWS68745.1"/>
    <property type="molecule type" value="Genomic_DNA"/>
</dbReference>
<protein>
    <recommendedName>
        <fullName evidence="2">YdbS-like PH domain-containing protein</fullName>
    </recommendedName>
</protein>
<dbReference type="NCBIfam" id="NF040894">
    <property type="entry name" value="puhB_PGC"/>
    <property type="match status" value="1"/>
</dbReference>
<proteinExistence type="predicted"/>
<evidence type="ECO:0000313" key="3">
    <source>
        <dbReference type="EMBL" id="OWS68745.1"/>
    </source>
</evidence>
<evidence type="ECO:0000259" key="2">
    <source>
        <dbReference type="Pfam" id="PF03703"/>
    </source>
</evidence>
<comment type="caution">
    <text evidence="3">The sequence shown here is derived from an EMBL/GenBank/DDBJ whole genome shotgun (WGS) entry which is preliminary data.</text>
</comment>
<dbReference type="OrthoDB" id="7345733at2"/>
<reference evidence="3 4" key="1">
    <citation type="submission" date="2017-05" db="EMBL/GenBank/DDBJ databases">
        <title>Genome of Polynucleobacter sp. MWH-Feld-100.</title>
        <authorList>
            <person name="Hahn M.W."/>
        </authorList>
    </citation>
    <scope>NUCLEOTIDE SEQUENCE [LARGE SCALE GENOMIC DNA]</scope>
    <source>
        <strain evidence="3 4">MWH-Feld-100</strain>
    </source>
</reference>
<name>A0A254PQB9_9BURK</name>
<feature type="transmembrane region" description="Helical" evidence="1">
    <location>
        <begin position="49"/>
        <end position="67"/>
    </location>
</feature>
<keyword evidence="1" id="KW-1133">Transmembrane helix</keyword>
<sequence>MSQQPYQSAEYEFEAALGLPEPLPQDEIILWQGAPNWISMAKHVFRLQWLGLYFAVIVIWQMITVAGSEGGLAAGWSSVALAFALAIIGLILVGLMAYWSATEALYTLTNRRIVMRVGIVLTVTFNLPYKTLGSAGLKLYKDGTGDIPMQIATEDKIAYFHLWPHARPWRLATPEPMMRCVPEAKKVAAILTEAWAASTGLSKKVAQEIQVEQAGVQTV</sequence>
<feature type="transmembrane region" description="Helical" evidence="1">
    <location>
        <begin position="79"/>
        <end position="101"/>
    </location>
</feature>
<dbReference type="AlphaFoldDB" id="A0A254PQB9"/>
<gene>
    <name evidence="3" type="ORF">CBI31_09905</name>
</gene>
<keyword evidence="4" id="KW-1185">Reference proteome</keyword>
<feature type="transmembrane region" description="Helical" evidence="1">
    <location>
        <begin position="113"/>
        <end position="129"/>
    </location>
</feature>
<dbReference type="InterPro" id="IPR054839">
    <property type="entry name" value="puhB_PGC"/>
</dbReference>
<dbReference type="Pfam" id="PF03703">
    <property type="entry name" value="bPH_2"/>
    <property type="match status" value="1"/>
</dbReference>
<organism evidence="3 4">
    <name type="scientific">Polynucleobacter campilacus</name>
    <dbReference type="NCBI Taxonomy" id="1743163"/>
    <lineage>
        <taxon>Bacteria</taxon>
        <taxon>Pseudomonadati</taxon>
        <taxon>Pseudomonadota</taxon>
        <taxon>Betaproteobacteria</taxon>
        <taxon>Burkholderiales</taxon>
        <taxon>Burkholderiaceae</taxon>
        <taxon>Polynucleobacter</taxon>
    </lineage>
</organism>
<dbReference type="InterPro" id="IPR005182">
    <property type="entry name" value="YdbS-like_PH"/>
</dbReference>
<keyword evidence="1" id="KW-0812">Transmembrane</keyword>
<feature type="domain" description="YdbS-like PH" evidence="2">
    <location>
        <begin position="99"/>
        <end position="190"/>
    </location>
</feature>
<evidence type="ECO:0000313" key="4">
    <source>
        <dbReference type="Proteomes" id="UP000197528"/>
    </source>
</evidence>
<evidence type="ECO:0000256" key="1">
    <source>
        <dbReference type="SAM" id="Phobius"/>
    </source>
</evidence>
<keyword evidence="1" id="KW-0472">Membrane</keyword>
<dbReference type="RefSeq" id="WP_088526244.1">
    <property type="nucleotide sequence ID" value="NZ_NGUP01000007.1"/>
</dbReference>
<dbReference type="Proteomes" id="UP000197528">
    <property type="component" value="Unassembled WGS sequence"/>
</dbReference>